<keyword evidence="1" id="KW-1133">Transmembrane helix</keyword>
<sequence length="143" mass="16689">MKKYWKILLVIFIILIIPIFNIYQYISSPPSLVGTSDSGTWKAEYYLEKGNTYWDGKLTRLTKTPVLVSELNLYEAGNRESYGPYPNAQKKYYDFKTLGDKPSRGTEYKVEVKWGDNKGKHEEIFLLKEDKKTLTIKDLISFN</sequence>
<dbReference type="AlphaFoldDB" id="A0A2N0YZB0"/>
<gene>
    <name evidence="2" type="ORF">CWS01_16420</name>
</gene>
<comment type="caution">
    <text evidence="2">The sequence shown here is derived from an EMBL/GenBank/DDBJ whole genome shotgun (WGS) entry which is preliminary data.</text>
</comment>
<dbReference type="OrthoDB" id="2921306at2"/>
<protein>
    <submittedName>
        <fullName evidence="2">Uncharacterized protein</fullName>
    </submittedName>
</protein>
<evidence type="ECO:0000256" key="1">
    <source>
        <dbReference type="SAM" id="Phobius"/>
    </source>
</evidence>
<keyword evidence="1" id="KW-0472">Membrane</keyword>
<reference evidence="2 3" key="1">
    <citation type="journal article" date="2003" name="Int. J. Syst. Evol. Microbiol.">
        <title>Bacillus nealsonii sp. nov., isolated from a spacecraft-assembly facility, whose spores are gamma-radiation resistant.</title>
        <authorList>
            <person name="Venkateswaran K."/>
            <person name="Kempf M."/>
            <person name="Chen F."/>
            <person name="Satomi M."/>
            <person name="Nicholson W."/>
            <person name="Kern R."/>
        </authorList>
    </citation>
    <scope>NUCLEOTIDE SEQUENCE [LARGE SCALE GENOMIC DNA]</scope>
    <source>
        <strain evidence="2 3">FO-92</strain>
    </source>
</reference>
<dbReference type="RefSeq" id="WP_101178261.1">
    <property type="nucleotide sequence ID" value="NZ_PISE01000039.1"/>
</dbReference>
<dbReference type="Proteomes" id="UP000233375">
    <property type="component" value="Unassembled WGS sequence"/>
</dbReference>
<keyword evidence="1" id="KW-0812">Transmembrane</keyword>
<organism evidence="2 3">
    <name type="scientific">Niallia nealsonii</name>
    <dbReference type="NCBI Taxonomy" id="115979"/>
    <lineage>
        <taxon>Bacteria</taxon>
        <taxon>Bacillati</taxon>
        <taxon>Bacillota</taxon>
        <taxon>Bacilli</taxon>
        <taxon>Bacillales</taxon>
        <taxon>Bacillaceae</taxon>
        <taxon>Niallia</taxon>
    </lineage>
</organism>
<dbReference type="EMBL" id="PISE01000039">
    <property type="protein sequence ID" value="PKG22606.1"/>
    <property type="molecule type" value="Genomic_DNA"/>
</dbReference>
<accession>A0A2N0YZB0</accession>
<proteinExistence type="predicted"/>
<name>A0A2N0YZB0_9BACI</name>
<keyword evidence="3" id="KW-1185">Reference proteome</keyword>
<evidence type="ECO:0000313" key="2">
    <source>
        <dbReference type="EMBL" id="PKG22606.1"/>
    </source>
</evidence>
<feature type="transmembrane region" description="Helical" evidence="1">
    <location>
        <begin position="7"/>
        <end position="26"/>
    </location>
</feature>
<evidence type="ECO:0000313" key="3">
    <source>
        <dbReference type="Proteomes" id="UP000233375"/>
    </source>
</evidence>